<dbReference type="PROSITE" id="PS50878">
    <property type="entry name" value="RT_POL"/>
    <property type="match status" value="1"/>
</dbReference>
<dbReference type="SUPFAM" id="SSF53098">
    <property type="entry name" value="Ribonuclease H-like"/>
    <property type="match status" value="1"/>
</dbReference>
<dbReference type="InterPro" id="IPR012337">
    <property type="entry name" value="RNaseH-like_sf"/>
</dbReference>
<dbReference type="AlphaFoldDB" id="A0A131Y1J6"/>
<dbReference type="Pfam" id="PF00078">
    <property type="entry name" value="RVT_1"/>
    <property type="match status" value="1"/>
</dbReference>
<feature type="domain" description="RNase H type-1" evidence="2">
    <location>
        <begin position="316"/>
        <end position="440"/>
    </location>
</feature>
<accession>A0A131Y1J6</accession>
<feature type="domain" description="Reverse transcriptase" evidence="1">
    <location>
        <begin position="1"/>
        <end position="133"/>
    </location>
</feature>
<organism evidence="3">
    <name type="scientific">Ixodes ricinus</name>
    <name type="common">Common tick</name>
    <name type="synonym">Acarus ricinus</name>
    <dbReference type="NCBI Taxonomy" id="34613"/>
    <lineage>
        <taxon>Eukaryota</taxon>
        <taxon>Metazoa</taxon>
        <taxon>Ecdysozoa</taxon>
        <taxon>Arthropoda</taxon>
        <taxon>Chelicerata</taxon>
        <taxon>Arachnida</taxon>
        <taxon>Acari</taxon>
        <taxon>Parasitiformes</taxon>
        <taxon>Ixodida</taxon>
        <taxon>Ixodoidea</taxon>
        <taxon>Ixodidae</taxon>
        <taxon>Ixodinae</taxon>
        <taxon>Ixodes</taxon>
    </lineage>
</organism>
<name>A0A131Y1J6_IXORI</name>
<dbReference type="PROSITE" id="PS50879">
    <property type="entry name" value="RNASE_H_1"/>
    <property type="match status" value="1"/>
</dbReference>
<evidence type="ECO:0000259" key="1">
    <source>
        <dbReference type="PROSITE" id="PS50878"/>
    </source>
</evidence>
<dbReference type="InterPro" id="IPR002156">
    <property type="entry name" value="RNaseH_domain"/>
</dbReference>
<dbReference type="Gene3D" id="3.30.420.10">
    <property type="entry name" value="Ribonuclease H-like superfamily/Ribonuclease H"/>
    <property type="match status" value="1"/>
</dbReference>
<dbReference type="GO" id="GO:0003676">
    <property type="term" value="F:nucleic acid binding"/>
    <property type="evidence" value="ECO:0007669"/>
    <property type="project" value="InterPro"/>
</dbReference>
<proteinExistence type="evidence at transcript level"/>
<dbReference type="GO" id="GO:0071897">
    <property type="term" value="P:DNA biosynthetic process"/>
    <property type="evidence" value="ECO:0007669"/>
    <property type="project" value="UniProtKB-ARBA"/>
</dbReference>
<dbReference type="SUPFAM" id="SSF56672">
    <property type="entry name" value="DNA/RNA polymerases"/>
    <property type="match status" value="1"/>
</dbReference>
<protein>
    <submittedName>
        <fullName evidence="3">Putative tick transposon</fullName>
    </submittedName>
</protein>
<dbReference type="InterPro" id="IPR000477">
    <property type="entry name" value="RT_dom"/>
</dbReference>
<dbReference type="EMBL" id="GEFM01002433">
    <property type="protein sequence ID" value="JAP73363.1"/>
    <property type="molecule type" value="mRNA"/>
</dbReference>
<feature type="non-terminal residue" evidence="3">
    <location>
        <position position="1"/>
    </location>
</feature>
<dbReference type="GO" id="GO:0004523">
    <property type="term" value="F:RNA-DNA hybrid ribonuclease activity"/>
    <property type="evidence" value="ECO:0007669"/>
    <property type="project" value="InterPro"/>
</dbReference>
<dbReference type="InterPro" id="IPR036397">
    <property type="entry name" value="RNaseH_sf"/>
</dbReference>
<sequence>INGELSTPRALTTGVPQGSILSPTLFNIALLHLPAQLSSISHLQHNIYADDITIWCCKGSLGQQEHTIQSGLDVIQNHLSTIGLKCSPTKSEFIVVTNQTGRKAEEQRDSIKLHIDHTPIPRRSHIRILGFLLQDNGKAHVWMDTILRQLNQIYHMLSRVTRRQRGLKEQELRRIIEALVYSRVLYQLPYQSITNTQLSKLEAALRRYTRLALGVPRFAANFLVASTGLFNTLEERTTICRQAHIARLQTSPQGRKLLEHQGYDTTTLPPFPPPPPPPWESLPRVTVMPIPQHMHPDKHAARRTQLVERINREIPRTDTTYYYTDASHNPSRSITAVVGPGYEHINEHSNVPTPAAAETLAVLEAITRPHHPTHHIYIRTDSQETCRSFRDGALPGHIHSLLQRHLDTNPSLHVTLQWIPGHEGVEEHNRAHELTRVTNFPGPPCLWPSDYDPKEHRKLLHKERTSLLRELRANTATTIAPPQSLSREDSAILRRLQTNSIVTPLFRHYIQGLSGRPKCPNCGEYPSLEHCLWQCSYVQPTLLSSLSSLSPSLQPHSWTDWLSPPTDAHILLPALIQHVKNVLGEDW</sequence>
<reference evidence="3" key="1">
    <citation type="submission" date="2016-02" db="EMBL/GenBank/DDBJ databases">
        <title>RNAseq analyses of the midgut from blood- or serum-fed Ixodes ricinus ticks.</title>
        <authorList>
            <person name="Perner J."/>
            <person name="Provaznik J."/>
            <person name="Schrenkova J."/>
            <person name="Urbanova V."/>
            <person name="Ribeiro J.M."/>
            <person name="Kopacek P."/>
        </authorList>
    </citation>
    <scope>NUCLEOTIDE SEQUENCE</scope>
    <source>
        <tissue evidence="3">Gut</tissue>
    </source>
</reference>
<dbReference type="GO" id="GO:0042575">
    <property type="term" value="C:DNA polymerase complex"/>
    <property type="evidence" value="ECO:0007669"/>
    <property type="project" value="UniProtKB-ARBA"/>
</dbReference>
<evidence type="ECO:0000259" key="2">
    <source>
        <dbReference type="PROSITE" id="PS50879"/>
    </source>
</evidence>
<evidence type="ECO:0000313" key="3">
    <source>
        <dbReference type="EMBL" id="JAP73363.1"/>
    </source>
</evidence>
<dbReference type="InterPro" id="IPR043502">
    <property type="entry name" value="DNA/RNA_pol_sf"/>
</dbReference>
<dbReference type="PANTHER" id="PTHR33332">
    <property type="entry name" value="REVERSE TRANSCRIPTASE DOMAIN-CONTAINING PROTEIN"/>
    <property type="match status" value="1"/>
</dbReference>